<feature type="transmembrane region" description="Helical" evidence="1">
    <location>
        <begin position="38"/>
        <end position="65"/>
    </location>
</feature>
<keyword evidence="1" id="KW-0812">Transmembrane</keyword>
<dbReference type="AlphaFoldDB" id="A0A1Z1MLK7"/>
<dbReference type="RefSeq" id="YP_009397777.1">
    <property type="nucleotide sequence ID" value="NC_035289.1"/>
</dbReference>
<feature type="transmembrane region" description="Helical" evidence="1">
    <location>
        <begin position="77"/>
        <end position="100"/>
    </location>
</feature>
<protein>
    <submittedName>
        <fullName evidence="2">Thiol:disulfide interchange protein</fullName>
    </submittedName>
</protein>
<evidence type="ECO:0000313" key="2">
    <source>
        <dbReference type="EMBL" id="ARW66963.1"/>
    </source>
</evidence>
<feature type="transmembrane region" description="Helical" evidence="1">
    <location>
        <begin position="188"/>
        <end position="209"/>
    </location>
</feature>
<evidence type="ECO:0000256" key="1">
    <source>
        <dbReference type="SAM" id="Phobius"/>
    </source>
</evidence>
<keyword evidence="1" id="KW-1133">Transmembrane helix</keyword>
<dbReference type="GeneID" id="33360197"/>
<dbReference type="EMBL" id="MF101445">
    <property type="protein sequence ID" value="ARW66963.1"/>
    <property type="molecule type" value="Genomic_DNA"/>
</dbReference>
<keyword evidence="2" id="KW-0150">Chloroplast</keyword>
<organism evidence="2">
    <name type="scientific">Sonderella linearis</name>
    <dbReference type="NCBI Taxonomy" id="110477"/>
    <lineage>
        <taxon>Eukaryota</taxon>
        <taxon>Rhodophyta</taxon>
        <taxon>Florideophyceae</taxon>
        <taxon>Rhodymeniophycidae</taxon>
        <taxon>Ceramiales</taxon>
        <taxon>Rhodomelaceae</taxon>
        <taxon>Sonderella</taxon>
    </lineage>
</organism>
<feature type="transmembrane region" description="Helical" evidence="1">
    <location>
        <begin position="154"/>
        <end position="176"/>
    </location>
</feature>
<accession>A0A1Z1MLK7</accession>
<sequence length="244" mass="29007">MLLTFFLYSFIDFYEILIYSLQQYLYKFVYINFESFSLITPILLFFCGFFTSITPCFISIIPLIIAYMNNQVINKNLFILGFMTSFILMLFLTNLINYFFIVKSISIISLFILLFISLNLLQIINFSFFSNFFYKRVKYLIQYNLIFDSYLTGFLIGFSIIPCNTSIAFIITFGLVNKFNILICINYFIFYLLGCLCLMFFILNFQWKFKYTNSLLSRIDAVFPFTASFVFIFSLMSLLRKIFI</sequence>
<name>A0A1Z1MLK7_9FLOR</name>
<feature type="transmembrane region" description="Helical" evidence="1">
    <location>
        <begin position="107"/>
        <end position="134"/>
    </location>
</feature>
<feature type="transmembrane region" description="Helical" evidence="1">
    <location>
        <begin position="6"/>
        <end position="26"/>
    </location>
</feature>
<proteinExistence type="predicted"/>
<keyword evidence="1" id="KW-0472">Membrane</keyword>
<gene>
    <name evidence="2" type="primary">dsbD</name>
</gene>
<keyword evidence="2" id="KW-0934">Plastid</keyword>
<feature type="transmembrane region" description="Helical" evidence="1">
    <location>
        <begin position="221"/>
        <end position="239"/>
    </location>
</feature>
<geneLocation type="chloroplast" evidence="2"/>
<reference evidence="2" key="1">
    <citation type="journal article" date="2017" name="J. Phycol.">
        <title>Analysis of chloroplast genomes and a supermatrix inform reclassification of the Rhodomelaceae (Rhodophyta).</title>
        <authorList>
            <person name="Diaz-Tapia P."/>
            <person name="Maggs C.A."/>
            <person name="West J.A."/>
            <person name="Verbruggen H."/>
        </authorList>
    </citation>
    <scope>NUCLEOTIDE SEQUENCE</scope>
    <source>
        <strain evidence="2">PD1151</strain>
    </source>
</reference>